<dbReference type="InterPro" id="IPR006657">
    <property type="entry name" value="MoPterin_dinucl-bd_dom"/>
</dbReference>
<dbReference type="InterPro" id="IPR010228">
    <property type="entry name" value="NADH_UbQ_OxRdtase_Gsu"/>
</dbReference>
<evidence type="ECO:0000256" key="9">
    <source>
        <dbReference type="ARBA" id="ARBA00023014"/>
    </source>
</evidence>
<dbReference type="PROSITE" id="PS51085">
    <property type="entry name" value="2FE2S_FER_2"/>
    <property type="match status" value="1"/>
</dbReference>
<dbReference type="GO" id="GO:0003954">
    <property type="term" value="F:NADH dehydrogenase activity"/>
    <property type="evidence" value="ECO:0007669"/>
    <property type="project" value="TreeGrafter"/>
</dbReference>
<dbReference type="InterPro" id="IPR050123">
    <property type="entry name" value="Prok_molybdopt-oxidoreductase"/>
</dbReference>
<name>A0A7L4YKH1_9ACTN</name>
<dbReference type="EC" id="7.1.1.-" evidence="12"/>
<keyword evidence="18" id="KW-1185">Reference proteome</keyword>
<feature type="region of interest" description="Disordered" evidence="13">
    <location>
        <begin position="690"/>
        <end position="709"/>
    </location>
</feature>
<dbReference type="SUPFAM" id="SSF54292">
    <property type="entry name" value="2Fe-2S ferredoxin-like"/>
    <property type="match status" value="1"/>
</dbReference>
<dbReference type="InterPro" id="IPR000283">
    <property type="entry name" value="NADH_UbQ_OxRdtase_75kDa_su_CS"/>
</dbReference>
<dbReference type="SUPFAM" id="SSF54862">
    <property type="entry name" value="4Fe-4S ferredoxins"/>
    <property type="match status" value="1"/>
</dbReference>
<dbReference type="SUPFAM" id="SSF53706">
    <property type="entry name" value="Formate dehydrogenase/DMSO reductase, domains 1-3"/>
    <property type="match status" value="1"/>
</dbReference>
<comment type="catalytic activity">
    <reaction evidence="11 12">
        <text>a quinone + NADH + 5 H(+)(in) = a quinol + NAD(+) + 4 H(+)(out)</text>
        <dbReference type="Rhea" id="RHEA:57888"/>
        <dbReference type="ChEBI" id="CHEBI:15378"/>
        <dbReference type="ChEBI" id="CHEBI:24646"/>
        <dbReference type="ChEBI" id="CHEBI:57540"/>
        <dbReference type="ChEBI" id="CHEBI:57945"/>
        <dbReference type="ChEBI" id="CHEBI:132124"/>
    </reaction>
</comment>
<dbReference type="SMART" id="SM00926">
    <property type="entry name" value="Molybdop_Fe4S4"/>
    <property type="match status" value="1"/>
</dbReference>
<feature type="domain" description="2Fe-2S ferredoxin-type" evidence="14">
    <location>
        <begin position="14"/>
        <end position="96"/>
    </location>
</feature>
<comment type="cofactor">
    <cofactor evidence="12">
        <name>[2Fe-2S] cluster</name>
        <dbReference type="ChEBI" id="CHEBI:190135"/>
    </cofactor>
    <text evidence="12">Binds 1 [2Fe-2S] cluster per subunit.</text>
</comment>
<keyword evidence="6 12" id="KW-0479">Metal-binding</keyword>
<evidence type="ECO:0000256" key="3">
    <source>
        <dbReference type="ARBA" id="ARBA00022485"/>
    </source>
</evidence>
<dbReference type="GO" id="GO:0042773">
    <property type="term" value="P:ATP synthesis coupled electron transport"/>
    <property type="evidence" value="ECO:0007669"/>
    <property type="project" value="InterPro"/>
</dbReference>
<accession>A0A7L4YKH1</accession>
<dbReference type="GO" id="GO:0046872">
    <property type="term" value="F:metal ion binding"/>
    <property type="evidence" value="ECO:0007669"/>
    <property type="project" value="UniProtKB-UniRule"/>
</dbReference>
<dbReference type="GO" id="GO:0048038">
    <property type="term" value="F:quinone binding"/>
    <property type="evidence" value="ECO:0007669"/>
    <property type="project" value="UniProtKB-UniRule"/>
</dbReference>
<evidence type="ECO:0000256" key="6">
    <source>
        <dbReference type="ARBA" id="ARBA00022723"/>
    </source>
</evidence>
<dbReference type="KEGG" id="eke:EK0264_05285"/>
<dbReference type="InterPro" id="IPR054351">
    <property type="entry name" value="NADH_UbQ_OxRdtase_ferredoxin"/>
</dbReference>
<dbReference type="PROSITE" id="PS51669">
    <property type="entry name" value="4FE4S_MOW_BIS_MGD"/>
    <property type="match status" value="1"/>
</dbReference>
<dbReference type="Gene3D" id="3.40.228.10">
    <property type="entry name" value="Dimethylsulfoxide Reductase, domain 2"/>
    <property type="match status" value="1"/>
</dbReference>
<dbReference type="Gene3D" id="3.40.50.740">
    <property type="match status" value="2"/>
</dbReference>
<dbReference type="Proteomes" id="UP000463857">
    <property type="component" value="Chromosome"/>
</dbReference>
<keyword evidence="5 12" id="KW-0874">Quinone</keyword>
<comment type="cofactor">
    <cofactor evidence="1 12">
        <name>[4Fe-4S] cluster</name>
        <dbReference type="ChEBI" id="CHEBI:49883"/>
    </cofactor>
</comment>
<evidence type="ECO:0000259" key="15">
    <source>
        <dbReference type="PROSITE" id="PS51669"/>
    </source>
</evidence>
<dbReference type="Gene3D" id="2.40.40.20">
    <property type="match status" value="1"/>
</dbReference>
<feature type="domain" description="4Fe-4S His(Cys)3-ligated-type" evidence="16">
    <location>
        <begin position="98"/>
        <end position="137"/>
    </location>
</feature>
<keyword evidence="17" id="KW-0560">Oxidoreductase</keyword>
<dbReference type="GO" id="GO:0051537">
    <property type="term" value="F:2 iron, 2 sulfur cluster binding"/>
    <property type="evidence" value="ECO:0007669"/>
    <property type="project" value="UniProtKB-UniRule"/>
</dbReference>
<dbReference type="NCBIfam" id="TIGR01973">
    <property type="entry name" value="NuoG"/>
    <property type="match status" value="1"/>
</dbReference>
<dbReference type="InterPro" id="IPR036010">
    <property type="entry name" value="2Fe-2S_ferredoxin-like_sf"/>
</dbReference>
<evidence type="ECO:0000256" key="12">
    <source>
        <dbReference type="RuleBase" id="RU003525"/>
    </source>
</evidence>
<dbReference type="FunFam" id="3.30.70.20:FF:000016">
    <property type="entry name" value="NADH-quinone oxidoreductase"/>
    <property type="match status" value="1"/>
</dbReference>
<dbReference type="InterPro" id="IPR009010">
    <property type="entry name" value="Asp_de-COase-like_dom_sf"/>
</dbReference>
<protein>
    <recommendedName>
        <fullName evidence="12">NADH-quinone oxidoreductase</fullName>
        <ecNumber evidence="12">7.1.1.-</ecNumber>
    </recommendedName>
</protein>
<dbReference type="Gene3D" id="3.10.20.740">
    <property type="match status" value="1"/>
</dbReference>
<dbReference type="CDD" id="cd00207">
    <property type="entry name" value="fer2"/>
    <property type="match status" value="1"/>
</dbReference>
<evidence type="ECO:0000256" key="8">
    <source>
        <dbReference type="ARBA" id="ARBA00023004"/>
    </source>
</evidence>
<evidence type="ECO:0000256" key="7">
    <source>
        <dbReference type="ARBA" id="ARBA00022967"/>
    </source>
</evidence>
<evidence type="ECO:0000313" key="18">
    <source>
        <dbReference type="Proteomes" id="UP000463857"/>
    </source>
</evidence>
<comment type="similarity">
    <text evidence="2 12">Belongs to the complex I 75 kDa subunit family.</text>
</comment>
<evidence type="ECO:0000256" key="13">
    <source>
        <dbReference type="SAM" id="MobiDB-lite"/>
    </source>
</evidence>
<dbReference type="Pfam" id="PF22117">
    <property type="entry name" value="Fer4_Nqo3"/>
    <property type="match status" value="1"/>
</dbReference>
<evidence type="ECO:0000313" key="17">
    <source>
        <dbReference type="EMBL" id="QHB99750.1"/>
    </source>
</evidence>
<dbReference type="SMART" id="SM00929">
    <property type="entry name" value="NADH-G_4Fe-4S_3"/>
    <property type="match status" value="1"/>
</dbReference>
<dbReference type="InParanoid" id="A0A7L4YKH1"/>
<dbReference type="InterPro" id="IPR019574">
    <property type="entry name" value="NADH_UbQ_OxRdtase_Gsu_4Fe4S-bd"/>
</dbReference>
<evidence type="ECO:0000256" key="1">
    <source>
        <dbReference type="ARBA" id="ARBA00001966"/>
    </source>
</evidence>
<dbReference type="Pfam" id="PF04879">
    <property type="entry name" value="Molybdop_Fe4S4"/>
    <property type="match status" value="1"/>
</dbReference>
<dbReference type="InterPro" id="IPR006656">
    <property type="entry name" value="Mopterin_OxRdtase"/>
</dbReference>
<dbReference type="PANTHER" id="PTHR43105:SF12">
    <property type="entry name" value="NADH-QUINONE OXIDOREDUCTASE SUBUNIT G"/>
    <property type="match status" value="1"/>
</dbReference>
<dbReference type="GO" id="GO:0043546">
    <property type="term" value="F:molybdopterin cofactor binding"/>
    <property type="evidence" value="ECO:0007669"/>
    <property type="project" value="InterPro"/>
</dbReference>
<dbReference type="FunCoup" id="A0A7L4YKH1">
    <property type="interactions" value="378"/>
</dbReference>
<dbReference type="FunFam" id="3.10.20.740:FF:000001">
    <property type="entry name" value="NADH-quinone oxidoreductase subunit G"/>
    <property type="match status" value="1"/>
</dbReference>
<evidence type="ECO:0000256" key="2">
    <source>
        <dbReference type="ARBA" id="ARBA00005404"/>
    </source>
</evidence>
<dbReference type="InterPro" id="IPR006963">
    <property type="entry name" value="Mopterin_OxRdtase_4Fe-4S_dom"/>
</dbReference>
<dbReference type="RefSeq" id="WP_159543620.1">
    <property type="nucleotide sequence ID" value="NZ_CP047156.1"/>
</dbReference>
<dbReference type="PROSITE" id="PS00642">
    <property type="entry name" value="COMPLEX1_75K_2"/>
    <property type="match status" value="1"/>
</dbReference>
<dbReference type="GO" id="GO:0051539">
    <property type="term" value="F:4 iron, 4 sulfur cluster binding"/>
    <property type="evidence" value="ECO:0007669"/>
    <property type="project" value="UniProtKB-KW"/>
</dbReference>
<dbReference type="PANTHER" id="PTHR43105">
    <property type="entry name" value="RESPIRATORY NITRATE REDUCTASE"/>
    <property type="match status" value="1"/>
</dbReference>
<comment type="function">
    <text evidence="12">NDH-1 shuttles electrons from NADH, via FMN and iron-sulfur (Fe-S) centers, to quinones in the respiratory chain. Couples the redox reaction to proton translocation (for every two electrons transferred, four hydrogen ions are translocated across the cytoplasmic membrane), and thus conserves the redox energy in a proton gradient.</text>
</comment>
<dbReference type="PROSITE" id="PS00641">
    <property type="entry name" value="COMPLEX1_75K_1"/>
    <property type="match status" value="1"/>
</dbReference>
<feature type="domain" description="4Fe-4S Mo/W bis-MGD-type" evidence="15">
    <location>
        <begin position="236"/>
        <end position="292"/>
    </location>
</feature>
<keyword evidence="7 12" id="KW-1278">Translocase</keyword>
<dbReference type="OrthoDB" id="9810782at2"/>
<dbReference type="Pfam" id="PF00384">
    <property type="entry name" value="Molybdopterin"/>
    <property type="match status" value="2"/>
</dbReference>
<dbReference type="Pfam" id="PF13510">
    <property type="entry name" value="Fer2_4"/>
    <property type="match status" value="1"/>
</dbReference>
<dbReference type="PROSITE" id="PS00643">
    <property type="entry name" value="COMPLEX1_75K_3"/>
    <property type="match status" value="1"/>
</dbReference>
<dbReference type="GO" id="GO:0016020">
    <property type="term" value="C:membrane"/>
    <property type="evidence" value="ECO:0007669"/>
    <property type="project" value="InterPro"/>
</dbReference>
<dbReference type="AlphaFoldDB" id="A0A7L4YKH1"/>
<proteinExistence type="inferred from homology"/>
<evidence type="ECO:0000259" key="16">
    <source>
        <dbReference type="PROSITE" id="PS51839"/>
    </source>
</evidence>
<keyword evidence="9 12" id="KW-0411">Iron-sulfur</keyword>
<evidence type="ECO:0000259" key="14">
    <source>
        <dbReference type="PROSITE" id="PS51085"/>
    </source>
</evidence>
<evidence type="ECO:0000256" key="5">
    <source>
        <dbReference type="ARBA" id="ARBA00022719"/>
    </source>
</evidence>
<evidence type="ECO:0000256" key="10">
    <source>
        <dbReference type="ARBA" id="ARBA00023027"/>
    </source>
</evidence>
<dbReference type="CDD" id="cd02788">
    <property type="entry name" value="MopB_CT_NDH-1_NuoG2-N7"/>
    <property type="match status" value="1"/>
</dbReference>
<evidence type="ECO:0000256" key="4">
    <source>
        <dbReference type="ARBA" id="ARBA00022714"/>
    </source>
</evidence>
<sequence>MTTTANQPATTDVTMVNLTIDGLKVSVPQGTLVIRAAETVGIQIPRFCDHPLLDPIGACRQCLVEIEMGGRPMPKPQAACTIEVAEGMVVRTQLTSEVAERAQEGIMELLLINHPLDCPVCDKGGECPLQNQAMSSGRPESRFIDVKRTYPKPINISTQILLDRERCVLCARCTRFSQQIAGDPFIELFDRGALEQVAIYEDEPFQSYFSGNTVQICPVGALTSADYRFRSRPFDLQSTPSTCEHCASGCAIRTDWRRGKTMRRLAGNDPEVNQEWTCDKGRFAFAYAQDNSRILEPMIRDEDGNLVTTSWPEALEVAAKGLRAARDAGGVGVLPGGRLTLEDAYAYSKFARVALGTNDIDSRARAHSDEELEFLATHVAAVGPADGAVTYADLDRATSVVLVGFDPEEESPIIFTRLRRAVRQGELAVYSVAPYATWGLQKLGGKLIATQPGAEASVLGAIADRTAGGFGKEIADGLGAGCIVLAGERLAEMPGALRGVAALGAAGARIAWVPRRAGERSGIDAGTLPSLLPGGRLVADVGARAELETVWGTSIPGEVGRDLTGILQATRDGEIAGLLFGGVDATDLPDPQLALEAMRNSKFVVSIEQRPSSVTEWADVVLPIAPVVEKSGSFISWEGRRRKFDLTIHSTGALPDSRVLHSLADEMDVNLGLPVPDAVVAEIERLGTTDQRPTAEPATHASPPPAPQAGSAILASWHQLLDDGTLQEGEQYLAGTQRAPVVRLSPATAQEVGVVDGELVTVSSPHGAISLPLIVTEMTDRVAWVPMKSPGSWLRRDLQVPVGSVVQISAGGAK</sequence>
<keyword evidence="10 12" id="KW-0520">NAD</keyword>
<dbReference type="Pfam" id="PF10588">
    <property type="entry name" value="NADH-G_4Fe-4S_3"/>
    <property type="match status" value="1"/>
</dbReference>
<dbReference type="EMBL" id="CP047156">
    <property type="protein sequence ID" value="QHB99750.1"/>
    <property type="molecule type" value="Genomic_DNA"/>
</dbReference>
<dbReference type="InterPro" id="IPR001041">
    <property type="entry name" value="2Fe-2S_ferredoxin-type"/>
</dbReference>
<keyword evidence="3 12" id="KW-0004">4Fe-4S</keyword>
<gene>
    <name evidence="17" type="ORF">EK0264_05285</name>
</gene>
<keyword evidence="4 12" id="KW-0001">2Fe-2S</keyword>
<evidence type="ECO:0000256" key="11">
    <source>
        <dbReference type="ARBA" id="ARBA00047712"/>
    </source>
</evidence>
<organism evidence="17 18">
    <name type="scientific">Epidermidibacterium keratini</name>
    <dbReference type="NCBI Taxonomy" id="1891644"/>
    <lineage>
        <taxon>Bacteria</taxon>
        <taxon>Bacillati</taxon>
        <taxon>Actinomycetota</taxon>
        <taxon>Actinomycetes</taxon>
        <taxon>Sporichthyales</taxon>
        <taxon>Sporichthyaceae</taxon>
        <taxon>Epidermidibacterium</taxon>
    </lineage>
</organism>
<dbReference type="GO" id="GO:0008137">
    <property type="term" value="F:NADH dehydrogenase (ubiquinone) activity"/>
    <property type="evidence" value="ECO:0007669"/>
    <property type="project" value="UniProtKB-UniRule"/>
</dbReference>
<dbReference type="Gene3D" id="3.30.70.20">
    <property type="match status" value="1"/>
</dbReference>
<dbReference type="PROSITE" id="PS51839">
    <property type="entry name" value="4FE4S_HC3"/>
    <property type="match status" value="1"/>
</dbReference>
<dbReference type="Gene3D" id="2.20.25.90">
    <property type="entry name" value="ADC-like domains"/>
    <property type="match status" value="1"/>
</dbReference>
<dbReference type="Pfam" id="PF01568">
    <property type="entry name" value="Molydop_binding"/>
    <property type="match status" value="1"/>
</dbReference>
<dbReference type="NCBIfam" id="NF005895">
    <property type="entry name" value="PRK07860.1"/>
    <property type="match status" value="1"/>
</dbReference>
<dbReference type="SUPFAM" id="SSF50692">
    <property type="entry name" value="ADC-like"/>
    <property type="match status" value="1"/>
</dbReference>
<reference evidence="17 18" key="1">
    <citation type="journal article" date="2018" name="Int. J. Syst. Evol. Microbiol.">
        <title>Epidermidibacterium keratini gen. nov., sp. nov., a member of the family Sporichthyaceae, isolated from keratin epidermis.</title>
        <authorList>
            <person name="Lee D.G."/>
            <person name="Trujillo M.E."/>
            <person name="Kang S."/>
            <person name="Nam J.J."/>
            <person name="Kim Y.J."/>
        </authorList>
    </citation>
    <scope>NUCLEOTIDE SEQUENCE [LARGE SCALE GENOMIC DNA]</scope>
    <source>
        <strain evidence="17 18">EPI-7</strain>
    </source>
</reference>
<keyword evidence="8 12" id="KW-0408">Iron</keyword>